<accession>A0A5B7DIA6</accession>
<dbReference type="Gene3D" id="1.10.10.60">
    <property type="entry name" value="Homeodomain-like"/>
    <property type="match status" value="1"/>
</dbReference>
<protein>
    <submittedName>
        <fullName evidence="3">CENPB DNA-binding domain-containing protein 1</fullName>
    </submittedName>
</protein>
<comment type="caution">
    <text evidence="3">The sequence shown here is derived from an EMBL/GenBank/DDBJ whole genome shotgun (WGS) entry which is preliminary data.</text>
</comment>
<evidence type="ECO:0000256" key="1">
    <source>
        <dbReference type="ARBA" id="ARBA00004123"/>
    </source>
</evidence>
<evidence type="ECO:0000259" key="2">
    <source>
        <dbReference type="Pfam" id="PF04218"/>
    </source>
</evidence>
<dbReference type="AlphaFoldDB" id="A0A5B7DIA6"/>
<name>A0A5B7DIA6_PORTR</name>
<dbReference type="EMBL" id="VSRR010000924">
    <property type="protein sequence ID" value="MPC20917.1"/>
    <property type="molecule type" value="Genomic_DNA"/>
</dbReference>
<organism evidence="3 4">
    <name type="scientific">Portunus trituberculatus</name>
    <name type="common">Swimming crab</name>
    <name type="synonym">Neptunus trituberculatus</name>
    <dbReference type="NCBI Taxonomy" id="210409"/>
    <lineage>
        <taxon>Eukaryota</taxon>
        <taxon>Metazoa</taxon>
        <taxon>Ecdysozoa</taxon>
        <taxon>Arthropoda</taxon>
        <taxon>Crustacea</taxon>
        <taxon>Multicrustacea</taxon>
        <taxon>Malacostraca</taxon>
        <taxon>Eumalacostraca</taxon>
        <taxon>Eucarida</taxon>
        <taxon>Decapoda</taxon>
        <taxon>Pleocyemata</taxon>
        <taxon>Brachyura</taxon>
        <taxon>Eubrachyura</taxon>
        <taxon>Portunoidea</taxon>
        <taxon>Portunidae</taxon>
        <taxon>Portuninae</taxon>
        <taxon>Portunus</taxon>
    </lineage>
</organism>
<dbReference type="InterPro" id="IPR007889">
    <property type="entry name" value="HTH_Psq"/>
</dbReference>
<evidence type="ECO:0000313" key="3">
    <source>
        <dbReference type="EMBL" id="MPC20917.1"/>
    </source>
</evidence>
<dbReference type="SUPFAM" id="SSF46689">
    <property type="entry name" value="Homeodomain-like"/>
    <property type="match status" value="1"/>
</dbReference>
<dbReference type="GO" id="GO:0003677">
    <property type="term" value="F:DNA binding"/>
    <property type="evidence" value="ECO:0007669"/>
    <property type="project" value="UniProtKB-KW"/>
</dbReference>
<comment type="subcellular location">
    <subcellularLocation>
        <location evidence="1">Nucleus</location>
    </subcellularLocation>
</comment>
<dbReference type="InterPro" id="IPR009057">
    <property type="entry name" value="Homeodomain-like_sf"/>
</dbReference>
<reference evidence="3 4" key="1">
    <citation type="submission" date="2019-05" db="EMBL/GenBank/DDBJ databases">
        <title>Another draft genome of Portunus trituberculatus and its Hox gene families provides insights of decapod evolution.</title>
        <authorList>
            <person name="Jeong J.-H."/>
            <person name="Song I."/>
            <person name="Kim S."/>
            <person name="Choi T."/>
            <person name="Kim D."/>
            <person name="Ryu S."/>
            <person name="Kim W."/>
        </authorList>
    </citation>
    <scope>NUCLEOTIDE SEQUENCE [LARGE SCALE GENOMIC DNA]</scope>
    <source>
        <tissue evidence="3">Muscle</tissue>
    </source>
</reference>
<dbReference type="GO" id="GO:0005634">
    <property type="term" value="C:nucleus"/>
    <property type="evidence" value="ECO:0007669"/>
    <property type="project" value="UniProtKB-SubCell"/>
</dbReference>
<dbReference type="Pfam" id="PF04218">
    <property type="entry name" value="CENP-B_N"/>
    <property type="match status" value="1"/>
</dbReference>
<keyword evidence="4" id="KW-1185">Reference proteome</keyword>
<gene>
    <name evidence="3" type="primary">CENPBD1_11</name>
    <name evidence="3" type="ORF">E2C01_013880</name>
</gene>
<proteinExistence type="predicted"/>
<sequence length="120" mass="13023">MPPKRPAMSLSVAKKTMKSLTLEVKLDIIHRYERGKKTNSIARHHGLIPSTVSTIFKSADSIKKAESSSLPAKVEVEIKVMQMQEDILGNLADGILSNFGKHSIAELIEACSSCAGDTIC</sequence>
<dbReference type="Proteomes" id="UP000324222">
    <property type="component" value="Unassembled WGS sequence"/>
</dbReference>
<keyword evidence="3" id="KW-0238">DNA-binding</keyword>
<feature type="domain" description="HTH psq-type" evidence="2">
    <location>
        <begin position="14"/>
        <end position="63"/>
    </location>
</feature>
<evidence type="ECO:0000313" key="4">
    <source>
        <dbReference type="Proteomes" id="UP000324222"/>
    </source>
</evidence>